<keyword evidence="8" id="KW-1185">Reference proteome</keyword>
<dbReference type="InterPro" id="IPR006140">
    <property type="entry name" value="D-isomer_DH_NAD-bd"/>
</dbReference>
<dbReference type="InterPro" id="IPR036291">
    <property type="entry name" value="NAD(P)-bd_dom_sf"/>
</dbReference>
<feature type="domain" description="D-isomer specific 2-hydroxyacid dehydrogenase NAD-binding" evidence="6">
    <location>
        <begin position="127"/>
        <end position="299"/>
    </location>
</feature>
<dbReference type="CDD" id="cd12167">
    <property type="entry name" value="2-Hacid_dh_8"/>
    <property type="match status" value="1"/>
</dbReference>
<dbReference type="SUPFAM" id="SSF51735">
    <property type="entry name" value="NAD(P)-binding Rossmann-fold domains"/>
    <property type="match status" value="1"/>
</dbReference>
<evidence type="ECO:0000256" key="4">
    <source>
        <dbReference type="RuleBase" id="RU003719"/>
    </source>
</evidence>
<dbReference type="Pfam" id="PF00389">
    <property type="entry name" value="2-Hacid_dh"/>
    <property type="match status" value="1"/>
</dbReference>
<dbReference type="InterPro" id="IPR006139">
    <property type="entry name" value="D-isomer_2_OHA_DH_cat_dom"/>
</dbReference>
<dbReference type="GO" id="GO:0016616">
    <property type="term" value="F:oxidoreductase activity, acting on the CH-OH group of donors, NAD or NADP as acceptor"/>
    <property type="evidence" value="ECO:0007669"/>
    <property type="project" value="InterPro"/>
</dbReference>
<evidence type="ECO:0000256" key="1">
    <source>
        <dbReference type="ARBA" id="ARBA00005854"/>
    </source>
</evidence>
<dbReference type="Proteomes" id="UP001165079">
    <property type="component" value="Unassembled WGS sequence"/>
</dbReference>
<evidence type="ECO:0000259" key="5">
    <source>
        <dbReference type="Pfam" id="PF00389"/>
    </source>
</evidence>
<proteinExistence type="inferred from homology"/>
<evidence type="ECO:0000256" key="2">
    <source>
        <dbReference type="ARBA" id="ARBA00023002"/>
    </source>
</evidence>
<dbReference type="PANTHER" id="PTHR42789:SF1">
    <property type="entry name" value="D-ISOMER SPECIFIC 2-HYDROXYACID DEHYDROGENASE FAMILY PROTEIN (AFU_ORTHOLOGUE AFUA_6G10090)"/>
    <property type="match status" value="1"/>
</dbReference>
<evidence type="ECO:0000256" key="3">
    <source>
        <dbReference type="ARBA" id="ARBA00023027"/>
    </source>
</evidence>
<evidence type="ECO:0000259" key="6">
    <source>
        <dbReference type="Pfam" id="PF02826"/>
    </source>
</evidence>
<comment type="caution">
    <text evidence="7">The sequence shown here is derived from an EMBL/GenBank/DDBJ whole genome shotgun (WGS) entry which is preliminary data.</text>
</comment>
<evidence type="ECO:0000313" key="7">
    <source>
        <dbReference type="EMBL" id="GLZ77780.1"/>
    </source>
</evidence>
<evidence type="ECO:0000313" key="8">
    <source>
        <dbReference type="Proteomes" id="UP001165079"/>
    </source>
</evidence>
<keyword evidence="2 4" id="KW-0560">Oxidoreductase</keyword>
<reference evidence="7" key="1">
    <citation type="submission" date="2023-03" db="EMBL/GenBank/DDBJ databases">
        <title>Actinorhabdospora filicis NBRC 111898.</title>
        <authorList>
            <person name="Ichikawa N."/>
            <person name="Sato H."/>
            <person name="Tonouchi N."/>
        </authorList>
    </citation>
    <scope>NUCLEOTIDE SEQUENCE</scope>
    <source>
        <strain evidence="7">NBRC 111898</strain>
    </source>
</reference>
<dbReference type="Pfam" id="PF02826">
    <property type="entry name" value="2-Hacid_dh_C"/>
    <property type="match status" value="1"/>
</dbReference>
<dbReference type="Gene3D" id="3.40.50.720">
    <property type="entry name" value="NAD(P)-binding Rossmann-like Domain"/>
    <property type="match status" value="2"/>
</dbReference>
<comment type="similarity">
    <text evidence="1 4">Belongs to the D-isomer specific 2-hydroxyacid dehydrogenase family.</text>
</comment>
<protein>
    <submittedName>
        <fullName evidence="7">2-hydroxyacid dehydrogenase</fullName>
    </submittedName>
</protein>
<dbReference type="AlphaFoldDB" id="A0A9W6WAL8"/>
<accession>A0A9W6WAL8</accession>
<sequence>MTEGMADARPYGVLAMAEYARSSAVTDEVLTALGGFAEVDPGLLVADFADPAHAGALARAEFLVSGWGCPPLTAEALDRMPKLRVNVHAAGSVKHHTTEEVWRRGIAVSSAADANAVPVAEYTRAVIILALKRAFALSAGLSTEGWPSPDNRVPAGVVSRTVGLVGASRIGRLVIERLRDLGVRLVLSDPYLTAAEAAELGCELVDLDELVSTSDVVSLHAPELPETRHLMDGRRLAMMRDHAVLVNTARGSLVDTEALAKECASGRLDAVLDVTDPEPIPREHVLLTLPNVFVTPHLAGAQGTEIALLGSYAVADLRRFLAGEAMLGAVDIADLPRLA</sequence>
<dbReference type="InterPro" id="IPR029753">
    <property type="entry name" value="D-isomer_DH_CS"/>
</dbReference>
<dbReference type="PROSITE" id="PS00670">
    <property type="entry name" value="D_2_HYDROXYACID_DH_2"/>
    <property type="match status" value="1"/>
</dbReference>
<dbReference type="SUPFAM" id="SSF52283">
    <property type="entry name" value="Formate/glycerate dehydrogenase catalytic domain-like"/>
    <property type="match status" value="1"/>
</dbReference>
<dbReference type="EMBL" id="BSTX01000001">
    <property type="protein sequence ID" value="GLZ77780.1"/>
    <property type="molecule type" value="Genomic_DNA"/>
</dbReference>
<organism evidence="7 8">
    <name type="scientific">Actinorhabdospora filicis</name>
    <dbReference type="NCBI Taxonomy" id="1785913"/>
    <lineage>
        <taxon>Bacteria</taxon>
        <taxon>Bacillati</taxon>
        <taxon>Actinomycetota</taxon>
        <taxon>Actinomycetes</taxon>
        <taxon>Micromonosporales</taxon>
        <taxon>Micromonosporaceae</taxon>
        <taxon>Actinorhabdospora</taxon>
    </lineage>
</organism>
<dbReference type="GO" id="GO:0051287">
    <property type="term" value="F:NAD binding"/>
    <property type="evidence" value="ECO:0007669"/>
    <property type="project" value="InterPro"/>
</dbReference>
<dbReference type="InterPro" id="IPR050857">
    <property type="entry name" value="D-2-hydroxyacid_DH"/>
</dbReference>
<gene>
    <name evidence="7" type="ORF">Afil01_25870</name>
</gene>
<name>A0A9W6WAL8_9ACTN</name>
<feature type="domain" description="D-isomer specific 2-hydroxyacid dehydrogenase catalytic" evidence="5">
    <location>
        <begin position="67"/>
        <end position="326"/>
    </location>
</feature>
<dbReference type="PANTHER" id="PTHR42789">
    <property type="entry name" value="D-ISOMER SPECIFIC 2-HYDROXYACID DEHYDROGENASE FAMILY PROTEIN (AFU_ORTHOLOGUE AFUA_6G10090)"/>
    <property type="match status" value="1"/>
</dbReference>
<dbReference type="RefSeq" id="WP_285662867.1">
    <property type="nucleotide sequence ID" value="NZ_BSTX01000001.1"/>
</dbReference>
<keyword evidence="3" id="KW-0520">NAD</keyword>